<dbReference type="GO" id="GO:0005737">
    <property type="term" value="C:cytoplasm"/>
    <property type="evidence" value="ECO:0007669"/>
    <property type="project" value="TreeGrafter"/>
</dbReference>
<sequence>MHLHAFSADFSGPIRTGHCVSPDSMMAWDQRENFAEAWSRLLTDLSCTDPVWAPETDAEIMSDTIAVLNKLNIFGVASGTPELVQNYVESSSGRLLYGLNFGLGVEGADFSPAEVMQLHEQGRLDVLGEITNQYVGIEPSDERMDEYWSLAEELNIPVAIHIGPSPPGSPYIGYPNYRARLHSPLTLEEVLVEHPTLRVQVMHAGYPMLDDMLAMLYAHPQIYVDLGLIDWLLTQAEFYRHLKSIVDAGYSNRIMYGSDQMIWPGVIELSINSIMDAPFLSAQQKRDILYNNAARFLRLSNEEIQRHHAVQ</sequence>
<evidence type="ECO:0000256" key="1">
    <source>
        <dbReference type="ARBA" id="ARBA00023239"/>
    </source>
</evidence>
<organism evidence="3 4">
    <name type="scientific">SAR86 cluster bacterium</name>
    <dbReference type="NCBI Taxonomy" id="2030880"/>
    <lineage>
        <taxon>Bacteria</taxon>
        <taxon>Pseudomonadati</taxon>
        <taxon>Pseudomonadota</taxon>
        <taxon>Gammaproteobacteria</taxon>
        <taxon>SAR86 cluster</taxon>
    </lineage>
</organism>
<dbReference type="PANTHER" id="PTHR21240">
    <property type="entry name" value="2-AMINO-3-CARBOXYLMUCONATE-6-SEMIALDEHYDE DECARBOXYLASE"/>
    <property type="match status" value="1"/>
</dbReference>
<dbReference type="GO" id="GO:0019748">
    <property type="term" value="P:secondary metabolic process"/>
    <property type="evidence" value="ECO:0007669"/>
    <property type="project" value="TreeGrafter"/>
</dbReference>
<dbReference type="InterPro" id="IPR032465">
    <property type="entry name" value="ACMSD"/>
</dbReference>
<gene>
    <name evidence="3" type="ORF">COA71_09000</name>
</gene>
<evidence type="ECO:0000313" key="4">
    <source>
        <dbReference type="Proteomes" id="UP000228987"/>
    </source>
</evidence>
<dbReference type="Pfam" id="PF04909">
    <property type="entry name" value="Amidohydro_2"/>
    <property type="match status" value="1"/>
</dbReference>
<comment type="caution">
    <text evidence="3">The sequence shown here is derived from an EMBL/GenBank/DDBJ whole genome shotgun (WGS) entry which is preliminary data.</text>
</comment>
<dbReference type="InterPro" id="IPR006680">
    <property type="entry name" value="Amidohydro-rel"/>
</dbReference>
<dbReference type="SUPFAM" id="SSF51556">
    <property type="entry name" value="Metallo-dependent hydrolases"/>
    <property type="match status" value="1"/>
</dbReference>
<protein>
    <submittedName>
        <fullName evidence="3">Metal-dependent hydrolase</fullName>
    </submittedName>
</protein>
<dbReference type="Proteomes" id="UP000228987">
    <property type="component" value="Unassembled WGS sequence"/>
</dbReference>
<dbReference type="PANTHER" id="PTHR21240:SF28">
    <property type="entry name" value="ISO-OROTATE DECARBOXYLASE (EUROFUNG)"/>
    <property type="match status" value="1"/>
</dbReference>
<keyword evidence="1" id="KW-0456">Lyase</keyword>
<accession>A0A2A5CCI4</accession>
<dbReference type="AlphaFoldDB" id="A0A2A5CCI4"/>
<evidence type="ECO:0000313" key="3">
    <source>
        <dbReference type="EMBL" id="PCJ41235.1"/>
    </source>
</evidence>
<dbReference type="GO" id="GO:0016787">
    <property type="term" value="F:hydrolase activity"/>
    <property type="evidence" value="ECO:0007669"/>
    <property type="project" value="UniProtKB-KW"/>
</dbReference>
<keyword evidence="3" id="KW-0378">Hydrolase</keyword>
<dbReference type="Gene3D" id="3.20.20.140">
    <property type="entry name" value="Metal-dependent hydrolases"/>
    <property type="match status" value="1"/>
</dbReference>
<dbReference type="EMBL" id="NVWI01000006">
    <property type="protein sequence ID" value="PCJ41235.1"/>
    <property type="molecule type" value="Genomic_DNA"/>
</dbReference>
<dbReference type="GO" id="GO:0016831">
    <property type="term" value="F:carboxy-lyase activity"/>
    <property type="evidence" value="ECO:0007669"/>
    <property type="project" value="InterPro"/>
</dbReference>
<dbReference type="InterPro" id="IPR032466">
    <property type="entry name" value="Metal_Hydrolase"/>
</dbReference>
<evidence type="ECO:0000259" key="2">
    <source>
        <dbReference type="Pfam" id="PF04909"/>
    </source>
</evidence>
<feature type="domain" description="Amidohydrolase-related" evidence="2">
    <location>
        <begin position="2"/>
        <end position="299"/>
    </location>
</feature>
<name>A0A2A5CCI4_9GAMM</name>
<reference evidence="4" key="1">
    <citation type="submission" date="2017-08" db="EMBL/GenBank/DDBJ databases">
        <title>A dynamic microbial community with high functional redundancy inhabits the cold, oxic subseafloor aquifer.</title>
        <authorList>
            <person name="Tully B.J."/>
            <person name="Wheat C.G."/>
            <person name="Glazer B.T."/>
            <person name="Huber J.A."/>
        </authorList>
    </citation>
    <scope>NUCLEOTIDE SEQUENCE [LARGE SCALE GENOMIC DNA]</scope>
</reference>
<proteinExistence type="predicted"/>